<evidence type="ECO:0000313" key="3">
    <source>
        <dbReference type="Proteomes" id="UP000546701"/>
    </source>
</evidence>
<gene>
    <name evidence="2" type="ORF">FHS99_003449</name>
</gene>
<evidence type="ECO:0000256" key="1">
    <source>
        <dbReference type="SAM" id="Coils"/>
    </source>
</evidence>
<accession>A0A7W9BVK2</accession>
<dbReference type="Pfam" id="PF05974">
    <property type="entry name" value="DUF892"/>
    <property type="match status" value="1"/>
</dbReference>
<dbReference type="AlphaFoldDB" id="A0A7W9BVK2"/>
<sequence>MADYNLRELVSQGLSAMKAGSDVAARATDEISNDATHPDLKAALEQGNRTSQQWADRIDRAMEQTGPGEQGDNKILEAHHEVSRLIRQQAPDASSRDLGIVAAGQLALHYWIAAFGTMASYLGAIGLDDAAGEMKAAADEAKEADQQHTELAKKLLAA</sequence>
<organism evidence="2 3">
    <name type="scientific">Sphingomonas prati</name>
    <dbReference type="NCBI Taxonomy" id="1843237"/>
    <lineage>
        <taxon>Bacteria</taxon>
        <taxon>Pseudomonadati</taxon>
        <taxon>Pseudomonadota</taxon>
        <taxon>Alphaproteobacteria</taxon>
        <taxon>Sphingomonadales</taxon>
        <taxon>Sphingomonadaceae</taxon>
        <taxon>Sphingomonas</taxon>
    </lineage>
</organism>
<name>A0A7W9BVK2_9SPHN</name>
<feature type="coiled-coil region" evidence="1">
    <location>
        <begin position="127"/>
        <end position="154"/>
    </location>
</feature>
<proteinExistence type="predicted"/>
<dbReference type="Proteomes" id="UP000546701">
    <property type="component" value="Unassembled WGS sequence"/>
</dbReference>
<keyword evidence="3" id="KW-1185">Reference proteome</keyword>
<dbReference type="InterPro" id="IPR012347">
    <property type="entry name" value="Ferritin-like"/>
</dbReference>
<dbReference type="OrthoDB" id="9795056at2"/>
<dbReference type="InterPro" id="IPR009078">
    <property type="entry name" value="Ferritin-like_SF"/>
</dbReference>
<evidence type="ECO:0000313" key="2">
    <source>
        <dbReference type="EMBL" id="MBB5730941.1"/>
    </source>
</evidence>
<keyword evidence="1" id="KW-0175">Coiled coil</keyword>
<dbReference type="Gene3D" id="1.20.1260.10">
    <property type="match status" value="1"/>
</dbReference>
<protein>
    <submittedName>
        <fullName evidence="2">Ferritin-like metal-binding protein YciE</fullName>
    </submittedName>
</protein>
<dbReference type="RefSeq" id="WP_157177927.1">
    <property type="nucleotide sequence ID" value="NZ_BMJP01000010.1"/>
</dbReference>
<comment type="caution">
    <text evidence="2">The sequence shown here is derived from an EMBL/GenBank/DDBJ whole genome shotgun (WGS) entry which is preliminary data.</text>
</comment>
<dbReference type="InterPro" id="IPR010287">
    <property type="entry name" value="DUF892_YciF-like"/>
</dbReference>
<dbReference type="SUPFAM" id="SSF47240">
    <property type="entry name" value="Ferritin-like"/>
    <property type="match status" value="1"/>
</dbReference>
<dbReference type="EMBL" id="JACIJR010000012">
    <property type="protein sequence ID" value="MBB5730941.1"/>
    <property type="molecule type" value="Genomic_DNA"/>
</dbReference>
<reference evidence="2 3" key="1">
    <citation type="submission" date="2020-08" db="EMBL/GenBank/DDBJ databases">
        <title>Genomic Encyclopedia of Type Strains, Phase IV (KMG-IV): sequencing the most valuable type-strain genomes for metagenomic binning, comparative biology and taxonomic classification.</title>
        <authorList>
            <person name="Goeker M."/>
        </authorList>
    </citation>
    <scope>NUCLEOTIDE SEQUENCE [LARGE SCALE GENOMIC DNA]</scope>
    <source>
        <strain evidence="2 3">DSM 103336</strain>
    </source>
</reference>